<dbReference type="HOGENOM" id="CLU_1915371_0_0_11"/>
<keyword evidence="2" id="KW-1185">Reference proteome</keyword>
<dbReference type="Proteomes" id="UP000002007">
    <property type="component" value="Chromosome"/>
</dbReference>
<dbReference type="Pfam" id="PF03060">
    <property type="entry name" value="NMO"/>
    <property type="match status" value="1"/>
</dbReference>
<dbReference type="PANTHER" id="PTHR42747:SF3">
    <property type="entry name" value="NITRONATE MONOOXYGENASE-RELATED"/>
    <property type="match status" value="1"/>
</dbReference>
<evidence type="ECO:0000313" key="1">
    <source>
        <dbReference type="EMBL" id="ABY22877.1"/>
    </source>
</evidence>
<reference evidence="2" key="1">
    <citation type="journal article" date="2008" name="J. Bacteriol.">
        <title>Genome sequence of the fish pathogen Renibacterium salmoninarum suggests reductive evolution away from an environmental Arthrobacter ancestor.</title>
        <authorList>
            <person name="Wiens G.D."/>
            <person name="Rockey D.D."/>
            <person name="Wu Z."/>
            <person name="Chang J."/>
            <person name="Levy R."/>
            <person name="Crane S."/>
            <person name="Chen D.S."/>
            <person name="Capri G.R."/>
            <person name="Burnett J.R."/>
            <person name="Sudheesh P.S."/>
            <person name="Schipma M.J."/>
            <person name="Burd H."/>
            <person name="Bhattacharyya A."/>
            <person name="Rhodes L.D."/>
            <person name="Kaul R."/>
            <person name="Strom M.S."/>
        </authorList>
    </citation>
    <scope>NUCLEOTIDE SEQUENCE [LARGE SCALE GENOMIC DNA]</scope>
    <source>
        <strain evidence="2">ATCC 33209 / DSM 20767 / JCM 11484 / NBRC 15589 / NCIMB 2235</strain>
    </source>
</reference>
<evidence type="ECO:0000313" key="2">
    <source>
        <dbReference type="Proteomes" id="UP000002007"/>
    </source>
</evidence>
<protein>
    <submittedName>
        <fullName evidence="1">Nitropropane dioxygenase</fullName>
    </submittedName>
</protein>
<gene>
    <name evidence="1" type="ordered locus">RSal33209_1139</name>
</gene>
<accession>A9WPB9</accession>
<dbReference type="GO" id="GO:0018580">
    <property type="term" value="F:nitronate monooxygenase activity"/>
    <property type="evidence" value="ECO:0007669"/>
    <property type="project" value="TreeGrafter"/>
</dbReference>
<dbReference type="Gene3D" id="3.20.20.70">
    <property type="entry name" value="Aldolase class I"/>
    <property type="match status" value="1"/>
</dbReference>
<name>A9WPB9_RENSM</name>
<dbReference type="STRING" id="288705.RSal33209_1139"/>
<dbReference type="AlphaFoldDB" id="A9WPB9"/>
<keyword evidence="1" id="KW-0560">Oxidoreductase</keyword>
<keyword evidence="1" id="KW-0223">Dioxygenase</keyword>
<dbReference type="PANTHER" id="PTHR42747">
    <property type="entry name" value="NITRONATE MONOOXYGENASE-RELATED"/>
    <property type="match status" value="1"/>
</dbReference>
<proteinExistence type="predicted"/>
<dbReference type="KEGG" id="rsa:RSal33209_1139"/>
<dbReference type="SUPFAM" id="SSF51412">
    <property type="entry name" value="Inosine monophosphate dehydrogenase (IMPDH)"/>
    <property type="match status" value="1"/>
</dbReference>
<dbReference type="InterPro" id="IPR013785">
    <property type="entry name" value="Aldolase_TIM"/>
</dbReference>
<sequence>MFLSPIIVAPMAGGPSTPELVIAAAQAGALSFLAAGYKTAATLADQISEVRAKTEHFGVNLFVSDGRHAEPAALAAYRETLLPEAERYGIELPALRATADDDAWQSKVELLLTSPVPVVSLCLWPTASCRNP</sequence>
<dbReference type="eggNOG" id="COG2070">
    <property type="taxonomic scope" value="Bacteria"/>
</dbReference>
<dbReference type="GO" id="GO:0051213">
    <property type="term" value="F:dioxygenase activity"/>
    <property type="evidence" value="ECO:0007669"/>
    <property type="project" value="UniProtKB-KW"/>
</dbReference>
<dbReference type="EMBL" id="CP000910">
    <property type="protein sequence ID" value="ABY22877.1"/>
    <property type="molecule type" value="Genomic_DNA"/>
</dbReference>
<organism evidence="1 2">
    <name type="scientific">Renibacterium salmoninarum (strain ATCC 33209 / DSM 20767 / JCM 11484 / NBRC 15589 / NCIMB 2235)</name>
    <dbReference type="NCBI Taxonomy" id="288705"/>
    <lineage>
        <taxon>Bacteria</taxon>
        <taxon>Bacillati</taxon>
        <taxon>Actinomycetota</taxon>
        <taxon>Actinomycetes</taxon>
        <taxon>Micrococcales</taxon>
        <taxon>Micrococcaceae</taxon>
        <taxon>Renibacterium</taxon>
    </lineage>
</organism>